<feature type="compositionally biased region" description="Basic and acidic residues" evidence="1">
    <location>
        <begin position="73"/>
        <end position="108"/>
    </location>
</feature>
<sequence>MAKIMTQIDLLTKHVMQSGYKIVNVVGSSSRVSRDDAKFEALYNKEIQFLSSQVWGEGGSRLSYPRSRVNQDWNRDRDYGKRDRDRNWHDRCTNWRDRGDNKEGYVPP</sequence>
<reference evidence="2" key="1">
    <citation type="submission" date="2023-08" db="EMBL/GenBank/DDBJ databases">
        <title>A de novo genome assembly of Solanum verrucosum Schlechtendal, a Mexican diploid species geographically isolated from the other diploid A-genome species in potato relatives.</title>
        <authorList>
            <person name="Hosaka K."/>
        </authorList>
    </citation>
    <scope>NUCLEOTIDE SEQUENCE</scope>
    <source>
        <tissue evidence="2">Young leaves</tissue>
    </source>
</reference>
<dbReference type="Proteomes" id="UP001234989">
    <property type="component" value="Chromosome 12"/>
</dbReference>
<name>A0AAF0V5U6_SOLVR</name>
<accession>A0AAF0V5U6</accession>
<proteinExistence type="predicted"/>
<dbReference type="EMBL" id="CP133623">
    <property type="protein sequence ID" value="WMV58852.1"/>
    <property type="molecule type" value="Genomic_DNA"/>
</dbReference>
<evidence type="ECO:0000256" key="1">
    <source>
        <dbReference type="SAM" id="MobiDB-lite"/>
    </source>
</evidence>
<dbReference type="AlphaFoldDB" id="A0AAF0V5U6"/>
<organism evidence="2 3">
    <name type="scientific">Solanum verrucosum</name>
    <dbReference type="NCBI Taxonomy" id="315347"/>
    <lineage>
        <taxon>Eukaryota</taxon>
        <taxon>Viridiplantae</taxon>
        <taxon>Streptophyta</taxon>
        <taxon>Embryophyta</taxon>
        <taxon>Tracheophyta</taxon>
        <taxon>Spermatophyta</taxon>
        <taxon>Magnoliopsida</taxon>
        <taxon>eudicotyledons</taxon>
        <taxon>Gunneridae</taxon>
        <taxon>Pentapetalae</taxon>
        <taxon>asterids</taxon>
        <taxon>lamiids</taxon>
        <taxon>Solanales</taxon>
        <taxon>Solanaceae</taxon>
        <taxon>Solanoideae</taxon>
        <taxon>Solaneae</taxon>
        <taxon>Solanum</taxon>
    </lineage>
</organism>
<feature type="region of interest" description="Disordered" evidence="1">
    <location>
        <begin position="71"/>
        <end position="108"/>
    </location>
</feature>
<evidence type="ECO:0000313" key="3">
    <source>
        <dbReference type="Proteomes" id="UP001234989"/>
    </source>
</evidence>
<protein>
    <submittedName>
        <fullName evidence="2">Uncharacterized protein</fullName>
    </submittedName>
</protein>
<evidence type="ECO:0000313" key="2">
    <source>
        <dbReference type="EMBL" id="WMV58852.1"/>
    </source>
</evidence>
<keyword evidence="3" id="KW-1185">Reference proteome</keyword>
<gene>
    <name evidence="2" type="ORF">MTR67_052237</name>
</gene>